<dbReference type="PANTHER" id="PTHR11140:SF0">
    <property type="entry name" value="PRE-MRNA-PROCESSING-SPLICING FACTOR 8"/>
    <property type="match status" value="1"/>
</dbReference>
<dbReference type="GO" id="GO:0030619">
    <property type="term" value="F:U1 snRNA binding"/>
    <property type="evidence" value="ECO:0007669"/>
    <property type="project" value="TreeGrafter"/>
</dbReference>
<reference evidence="1 3" key="1">
    <citation type="submission" date="2014-04" db="EMBL/GenBank/DDBJ databases">
        <authorList>
            <consortium name="DOE Joint Genome Institute"/>
            <person name="Kuo A."/>
            <person name="Kohler A."/>
            <person name="Nagy L.G."/>
            <person name="Floudas D."/>
            <person name="Copeland A."/>
            <person name="Barry K.W."/>
            <person name="Cichocki N."/>
            <person name="Veneault-Fourrey C."/>
            <person name="LaButti K."/>
            <person name="Lindquist E.A."/>
            <person name="Lipzen A."/>
            <person name="Lundell T."/>
            <person name="Morin E."/>
            <person name="Murat C."/>
            <person name="Sun H."/>
            <person name="Tunlid A."/>
            <person name="Henrissat B."/>
            <person name="Grigoriev I.V."/>
            <person name="Hibbett D.S."/>
            <person name="Martin F."/>
            <person name="Nordberg H.P."/>
            <person name="Cantor M.N."/>
            <person name="Hua S.X."/>
        </authorList>
    </citation>
    <scope>NUCLEOTIDE SEQUENCE [LARGE SCALE GENOMIC DNA]</scope>
    <source>
        <strain evidence="1 3">Foug A</strain>
    </source>
</reference>
<dbReference type="HOGENOM" id="CLU_154298_0_0_1"/>
<keyword evidence="3" id="KW-1185">Reference proteome</keyword>
<dbReference type="OrthoDB" id="2670725at2759"/>
<dbReference type="GO" id="GO:0030620">
    <property type="term" value="F:U2 snRNA binding"/>
    <property type="evidence" value="ECO:0007669"/>
    <property type="project" value="TreeGrafter"/>
</dbReference>
<sequence length="138" mass="15812">IIRQQIRTQYTFIFPHFYNSFPRSIHLLPYHHPKNMYICTGDPDLPAFYFDPLIKPISLRGMTAKNVPLVSHEDIIFGPSDADDGDFELPEVEPFFADKPLENDLTAGGIALWWVPDLACHCPPGQLVKDRVSYQKLL</sequence>
<dbReference type="EMBL" id="KN822296">
    <property type="protein sequence ID" value="KIM51022.1"/>
    <property type="molecule type" value="Genomic_DNA"/>
</dbReference>
<organism evidence="1 3">
    <name type="scientific">Scleroderma citrinum Foug A</name>
    <dbReference type="NCBI Taxonomy" id="1036808"/>
    <lineage>
        <taxon>Eukaryota</taxon>
        <taxon>Fungi</taxon>
        <taxon>Dikarya</taxon>
        <taxon>Basidiomycota</taxon>
        <taxon>Agaricomycotina</taxon>
        <taxon>Agaricomycetes</taxon>
        <taxon>Agaricomycetidae</taxon>
        <taxon>Boletales</taxon>
        <taxon>Sclerodermatineae</taxon>
        <taxon>Sclerodermataceae</taxon>
        <taxon>Scleroderma</taxon>
    </lineage>
</organism>
<dbReference type="GO" id="GO:0000244">
    <property type="term" value="P:spliceosomal tri-snRNP complex assembly"/>
    <property type="evidence" value="ECO:0007669"/>
    <property type="project" value="TreeGrafter"/>
</dbReference>
<evidence type="ECO:0000313" key="3">
    <source>
        <dbReference type="Proteomes" id="UP000053989"/>
    </source>
</evidence>
<dbReference type="GO" id="GO:0030623">
    <property type="term" value="F:U5 snRNA binding"/>
    <property type="evidence" value="ECO:0007669"/>
    <property type="project" value="TreeGrafter"/>
</dbReference>
<gene>
    <name evidence="1" type="ORF">SCLCIDRAFT_56212</name>
    <name evidence="2" type="ORF">SCLCIDRAFT_70045</name>
</gene>
<evidence type="ECO:0000313" key="1">
    <source>
        <dbReference type="EMBL" id="KIM50712.1"/>
    </source>
</evidence>
<reference evidence="1" key="3">
    <citation type="submission" date="2015-02" db="EMBL/GenBank/DDBJ databases">
        <title>Evolutionary Origins and Diversification of the Mycorrhizal Mutualists.</title>
        <authorList>
            <consortium name="DOE Joint Genome Institute"/>
            <consortium name="Mycorrhizal Genomics Consortium"/>
            <person name="Kohler A."/>
            <person name="Kuo A."/>
            <person name="Nagy L.G."/>
            <person name="Floudas D."/>
            <person name="Copeland A."/>
            <person name="Barry K.W."/>
            <person name="Cichocki N."/>
            <person name="Veneault-Fourrey C."/>
            <person name="LaButti K."/>
            <person name="Lindquist E.A."/>
            <person name="Lipzen A."/>
            <person name="Lundell T."/>
            <person name="Morin E."/>
            <person name="Murat C."/>
            <person name="Riley R."/>
            <person name="Ohm R."/>
            <person name="Sun H."/>
            <person name="Tunlid A."/>
            <person name="Henrissat B."/>
            <person name="Grigoriev I.V."/>
            <person name="Hibbett D.S."/>
            <person name="Martin F."/>
        </authorList>
    </citation>
    <scope>NUCLEOTIDE SEQUENCE</scope>
    <source>
        <strain evidence="1 3">Foug A</strain>
    </source>
</reference>
<reference evidence="3" key="2">
    <citation type="submission" date="2015-01" db="EMBL/GenBank/DDBJ databases">
        <title>Evolutionary Origins and Diversification of the Mycorrhizal Mutualists.</title>
        <authorList>
            <consortium name="DOE Joint Genome Institute"/>
            <consortium name="Mycorrhizal Genomics Consortium"/>
            <person name="Kohler A."/>
            <person name="Kuo A."/>
            <person name="Nagy L.G."/>
            <person name="Floudas D."/>
            <person name="Copeland A."/>
            <person name="Barry K.W."/>
            <person name="Cichocki N."/>
            <person name="Veneault-Fourrey C."/>
            <person name="LaButti K."/>
            <person name="Lindquist E.A."/>
            <person name="Lipzen A."/>
            <person name="Lundell T."/>
            <person name="Morin E."/>
            <person name="Murat C."/>
            <person name="Riley R."/>
            <person name="Ohm R."/>
            <person name="Sun H."/>
            <person name="Tunlid A."/>
            <person name="Henrissat B."/>
            <person name="Grigoriev I.V."/>
            <person name="Hibbett D.S."/>
            <person name="Martin F."/>
        </authorList>
    </citation>
    <scope>NUCLEOTIDE SEQUENCE [LARGE SCALE GENOMIC DNA]</scope>
    <source>
        <strain evidence="3">Foug A</strain>
    </source>
</reference>
<dbReference type="GO" id="GO:0097157">
    <property type="term" value="F:pre-mRNA intronic binding"/>
    <property type="evidence" value="ECO:0007669"/>
    <property type="project" value="TreeGrafter"/>
</dbReference>
<evidence type="ECO:0000313" key="2">
    <source>
        <dbReference type="EMBL" id="KIM51022.1"/>
    </source>
</evidence>
<dbReference type="GO" id="GO:0005682">
    <property type="term" value="C:U5 snRNP"/>
    <property type="evidence" value="ECO:0007669"/>
    <property type="project" value="TreeGrafter"/>
</dbReference>
<proteinExistence type="predicted"/>
<dbReference type="GO" id="GO:0017070">
    <property type="term" value="F:U6 snRNA binding"/>
    <property type="evidence" value="ECO:0007669"/>
    <property type="project" value="TreeGrafter"/>
</dbReference>
<protein>
    <recommendedName>
        <fullName evidence="4">PROCN domain-containing protein</fullName>
    </recommendedName>
</protein>
<evidence type="ECO:0008006" key="4">
    <source>
        <dbReference type="Google" id="ProtNLM"/>
    </source>
</evidence>
<dbReference type="STRING" id="1036808.A0A0C2ZCH6"/>
<dbReference type="GO" id="GO:0071013">
    <property type="term" value="C:catalytic step 2 spliceosome"/>
    <property type="evidence" value="ECO:0007669"/>
    <property type="project" value="TreeGrafter"/>
</dbReference>
<accession>A0A0C2ZCH6</accession>
<dbReference type="EMBL" id="KN822343">
    <property type="protein sequence ID" value="KIM50712.1"/>
    <property type="molecule type" value="Genomic_DNA"/>
</dbReference>
<dbReference type="Proteomes" id="UP000053989">
    <property type="component" value="Unassembled WGS sequence"/>
</dbReference>
<dbReference type="PANTHER" id="PTHR11140">
    <property type="entry name" value="PRE-MRNA SPLICING FACTOR PRP8"/>
    <property type="match status" value="1"/>
</dbReference>
<feature type="non-terminal residue" evidence="1">
    <location>
        <position position="138"/>
    </location>
</feature>
<dbReference type="AlphaFoldDB" id="A0A0C2ZCH6"/>
<dbReference type="InterPro" id="IPR027652">
    <property type="entry name" value="PRP8"/>
</dbReference>
<feature type="non-terminal residue" evidence="1">
    <location>
        <position position="1"/>
    </location>
</feature>
<name>A0A0C2ZCH6_9AGAM</name>